<proteinExistence type="predicted"/>
<evidence type="ECO:0000256" key="4">
    <source>
        <dbReference type="ARBA" id="ARBA00022989"/>
    </source>
</evidence>
<accession>A0A1H4P7N4</accession>
<keyword evidence="3" id="KW-0378">Hydrolase</keyword>
<evidence type="ECO:0000256" key="2">
    <source>
        <dbReference type="ARBA" id="ARBA00022692"/>
    </source>
</evidence>
<comment type="cofactor">
    <cofactor evidence="6">
        <name>Zn(2+)</name>
        <dbReference type="ChEBI" id="CHEBI:29105"/>
    </cofactor>
</comment>
<feature type="transmembrane region" description="Helical" evidence="7">
    <location>
        <begin position="185"/>
        <end position="204"/>
    </location>
</feature>
<dbReference type="EMBL" id="FNTI01000001">
    <property type="protein sequence ID" value="SEC03447.1"/>
    <property type="molecule type" value="Genomic_DNA"/>
</dbReference>
<keyword evidence="2 7" id="KW-0812">Transmembrane</keyword>
<sequence>MTISGIVRDRPVLVLYGLMIVSLAALLPLPPLLQDQSYHQFADQRELFGIPNFWNVVSNLSFIAVGAVGLLQVRRKATTIVLFTGLFLTGFGSSYYHLNPNDGTLFWDRLPMTLCFAAILAAVVEERVDASAGAMLLRPLLAIGIFSLLLWRWTDDLRLYAWAQFFPFFALVLILQLFPPKYTGTFYWITAAALYALAKLLEFLDEKIYSAGSILSGHTLKHLAAAAAGFAILRLFQTRRPIDGVA</sequence>
<keyword evidence="6" id="KW-0862">Zinc</keyword>
<feature type="transmembrane region" description="Helical" evidence="7">
    <location>
        <begin position="159"/>
        <end position="178"/>
    </location>
</feature>
<dbReference type="RefSeq" id="WP_074815109.1">
    <property type="nucleotide sequence ID" value="NZ_FNTI01000001.1"/>
</dbReference>
<dbReference type="GO" id="GO:0016020">
    <property type="term" value="C:membrane"/>
    <property type="evidence" value="ECO:0007669"/>
    <property type="project" value="UniProtKB-SubCell"/>
</dbReference>
<dbReference type="GO" id="GO:0046872">
    <property type="term" value="F:metal ion binding"/>
    <property type="evidence" value="ECO:0007669"/>
    <property type="project" value="UniProtKB-KW"/>
</dbReference>
<dbReference type="PANTHER" id="PTHR34368">
    <property type="entry name" value="OS01G0962200 PROTEIN"/>
    <property type="match status" value="1"/>
</dbReference>
<evidence type="ECO:0000256" key="3">
    <source>
        <dbReference type="ARBA" id="ARBA00022801"/>
    </source>
</evidence>
<dbReference type="Proteomes" id="UP000183208">
    <property type="component" value="Unassembled WGS sequence"/>
</dbReference>
<keyword evidence="4 7" id="KW-1133">Transmembrane helix</keyword>
<organism evidence="8 9">
    <name type="scientific">Bradyrhizobium lablabi</name>
    <dbReference type="NCBI Taxonomy" id="722472"/>
    <lineage>
        <taxon>Bacteria</taxon>
        <taxon>Pseudomonadati</taxon>
        <taxon>Pseudomonadota</taxon>
        <taxon>Alphaproteobacteria</taxon>
        <taxon>Hyphomicrobiales</taxon>
        <taxon>Nitrobacteraceae</taxon>
        <taxon>Bradyrhizobium</taxon>
    </lineage>
</organism>
<gene>
    <name evidence="8" type="ORF">SAMN05444171_0499</name>
</gene>
<feature type="transmembrane region" description="Helical" evidence="7">
    <location>
        <begin position="136"/>
        <end position="153"/>
    </location>
</feature>
<keyword evidence="5 7" id="KW-0472">Membrane</keyword>
<evidence type="ECO:0000313" key="8">
    <source>
        <dbReference type="EMBL" id="SEC03447.1"/>
    </source>
</evidence>
<evidence type="ECO:0000313" key="9">
    <source>
        <dbReference type="Proteomes" id="UP000183208"/>
    </source>
</evidence>
<dbReference type="GO" id="GO:0016811">
    <property type="term" value="F:hydrolase activity, acting on carbon-nitrogen (but not peptide) bonds, in linear amides"/>
    <property type="evidence" value="ECO:0007669"/>
    <property type="project" value="InterPro"/>
</dbReference>
<keyword evidence="6" id="KW-0479">Metal-binding</keyword>
<feature type="transmembrane region" description="Helical" evidence="7">
    <location>
        <begin position="12"/>
        <end position="33"/>
    </location>
</feature>
<dbReference type="GO" id="GO:0006672">
    <property type="term" value="P:ceramide metabolic process"/>
    <property type="evidence" value="ECO:0007669"/>
    <property type="project" value="InterPro"/>
</dbReference>
<evidence type="ECO:0000256" key="7">
    <source>
        <dbReference type="SAM" id="Phobius"/>
    </source>
</evidence>
<dbReference type="Pfam" id="PF05875">
    <property type="entry name" value="Ceramidase"/>
    <property type="match status" value="1"/>
</dbReference>
<name>A0A1H4P7N4_9BRAD</name>
<comment type="subcellular location">
    <subcellularLocation>
        <location evidence="1">Membrane</location>
        <topology evidence="1">Multi-pass membrane protein</topology>
    </subcellularLocation>
</comment>
<protein>
    <submittedName>
        <fullName evidence="8">Ceramidase</fullName>
    </submittedName>
</protein>
<dbReference type="PANTHER" id="PTHR34368:SF1">
    <property type="entry name" value="OS01G0962200 PROTEIN"/>
    <property type="match status" value="1"/>
</dbReference>
<reference evidence="8 9" key="1">
    <citation type="submission" date="2016-10" db="EMBL/GenBank/DDBJ databases">
        <authorList>
            <person name="de Groot N.N."/>
        </authorList>
    </citation>
    <scope>NUCLEOTIDE SEQUENCE [LARGE SCALE GENOMIC DNA]</scope>
    <source>
        <strain evidence="8 9">GAS522</strain>
    </source>
</reference>
<feature type="transmembrane region" description="Helical" evidence="7">
    <location>
        <begin position="219"/>
        <end position="236"/>
    </location>
</feature>
<dbReference type="InterPro" id="IPR008901">
    <property type="entry name" value="ACER"/>
</dbReference>
<feature type="transmembrane region" description="Helical" evidence="7">
    <location>
        <begin position="80"/>
        <end position="98"/>
    </location>
</feature>
<evidence type="ECO:0000256" key="1">
    <source>
        <dbReference type="ARBA" id="ARBA00004141"/>
    </source>
</evidence>
<feature type="binding site" evidence="6">
    <location>
        <position position="97"/>
    </location>
    <ligand>
        <name>Zn(2+)</name>
        <dbReference type="ChEBI" id="CHEBI:29105"/>
        <note>catalytic</note>
    </ligand>
</feature>
<evidence type="ECO:0000256" key="6">
    <source>
        <dbReference type="PIRSR" id="PIRSR608901-2"/>
    </source>
</evidence>
<evidence type="ECO:0000256" key="5">
    <source>
        <dbReference type="ARBA" id="ARBA00023136"/>
    </source>
</evidence>
<feature type="transmembrane region" description="Helical" evidence="7">
    <location>
        <begin position="104"/>
        <end position="124"/>
    </location>
</feature>
<feature type="transmembrane region" description="Helical" evidence="7">
    <location>
        <begin position="53"/>
        <end position="73"/>
    </location>
</feature>
<dbReference type="AlphaFoldDB" id="A0A1H4P7N4"/>